<dbReference type="EMBL" id="ABCC02000021">
    <property type="protein sequence ID" value="EDP17806.1"/>
    <property type="molecule type" value="Genomic_DNA"/>
</dbReference>
<reference evidence="2 3" key="2">
    <citation type="submission" date="2007-09" db="EMBL/GenBank/DDBJ databases">
        <title>Draft genome sequence of Clostridium bolteae (ATCC BAA-613).</title>
        <authorList>
            <person name="Sudarsanam P."/>
            <person name="Ley R."/>
            <person name="Guruge J."/>
            <person name="Turnbaugh P.J."/>
            <person name="Mahowald M."/>
            <person name="Liep D."/>
            <person name="Gordon J."/>
        </authorList>
    </citation>
    <scope>NUCLEOTIDE SEQUENCE [LARGE SCALE GENOMIC DNA]</scope>
    <source>
        <strain evidence="3">ATCC BAA-613 / DSM 15670 / CCUG 46953 / JCM 12243 / WAL 16351</strain>
    </source>
</reference>
<dbReference type="AlphaFoldDB" id="A8RMW6"/>
<comment type="caution">
    <text evidence="2">The sequence shown here is derived from an EMBL/GenBank/DDBJ whole genome shotgun (WGS) entry which is preliminary data.</text>
</comment>
<name>A8RMW6_ENTBW</name>
<proteinExistence type="predicted"/>
<dbReference type="PaxDb" id="411902-CLOBOL_02048"/>
<feature type="transmembrane region" description="Helical" evidence="1">
    <location>
        <begin position="12"/>
        <end position="31"/>
    </location>
</feature>
<keyword evidence="1" id="KW-0812">Transmembrane</keyword>
<sequence length="44" mass="4903">MSITTAMTRNAMGIITMMAAVMSITIIIMQTRCLPAGEWKPLFR</sequence>
<keyword evidence="1" id="KW-1133">Transmembrane helix</keyword>
<organism evidence="2 3">
    <name type="scientific">Enterocloster bolteae (strain ATCC BAA-613 / DSM 15670 / CCUG 46953 / JCM 12243 / WAL 16351)</name>
    <name type="common">Clostridium bolteae</name>
    <dbReference type="NCBI Taxonomy" id="411902"/>
    <lineage>
        <taxon>Bacteria</taxon>
        <taxon>Bacillati</taxon>
        <taxon>Bacillota</taxon>
        <taxon>Clostridia</taxon>
        <taxon>Lachnospirales</taxon>
        <taxon>Lachnospiraceae</taxon>
        <taxon>Enterocloster</taxon>
    </lineage>
</organism>
<accession>A8RMW6</accession>
<reference evidence="2 3" key="1">
    <citation type="submission" date="2007-08" db="EMBL/GenBank/DDBJ databases">
        <authorList>
            <person name="Fulton L."/>
            <person name="Clifton S."/>
            <person name="Fulton B."/>
            <person name="Xu J."/>
            <person name="Minx P."/>
            <person name="Pepin K.H."/>
            <person name="Johnson M."/>
            <person name="Thiruvilangam P."/>
            <person name="Bhonagiri V."/>
            <person name="Nash W.E."/>
            <person name="Mardis E.R."/>
            <person name="Wilson R.K."/>
        </authorList>
    </citation>
    <scope>NUCLEOTIDE SEQUENCE [LARGE SCALE GENOMIC DNA]</scope>
    <source>
        <strain evidence="3">ATCC BAA-613 / DSM 15670 / CCUG 46953 / JCM 12243 / WAL 16351</strain>
    </source>
</reference>
<gene>
    <name evidence="2" type="ORF">CLOBOL_02048</name>
</gene>
<protein>
    <submittedName>
        <fullName evidence="2">Uncharacterized protein</fullName>
    </submittedName>
</protein>
<dbReference type="HOGENOM" id="CLU_3214380_0_0_9"/>
<keyword evidence="1" id="KW-0472">Membrane</keyword>
<evidence type="ECO:0000256" key="1">
    <source>
        <dbReference type="SAM" id="Phobius"/>
    </source>
</evidence>
<evidence type="ECO:0000313" key="2">
    <source>
        <dbReference type="EMBL" id="EDP17806.1"/>
    </source>
</evidence>
<dbReference type="Proteomes" id="UP000005396">
    <property type="component" value="Unassembled WGS sequence"/>
</dbReference>
<evidence type="ECO:0000313" key="3">
    <source>
        <dbReference type="Proteomes" id="UP000005396"/>
    </source>
</evidence>